<keyword evidence="2" id="KW-1185">Reference proteome</keyword>
<dbReference type="EMBL" id="CAJVPZ010037051">
    <property type="protein sequence ID" value="CAG8752670.1"/>
    <property type="molecule type" value="Genomic_DNA"/>
</dbReference>
<name>A0A9N9IXB2_9GLOM</name>
<feature type="non-terminal residue" evidence="1">
    <location>
        <position position="126"/>
    </location>
</feature>
<dbReference type="AlphaFoldDB" id="A0A9N9IXB2"/>
<protein>
    <submittedName>
        <fullName evidence="1">14346_t:CDS:1</fullName>
    </submittedName>
</protein>
<comment type="caution">
    <text evidence="1">The sequence shown here is derived from an EMBL/GenBank/DDBJ whole genome shotgun (WGS) entry which is preliminary data.</text>
</comment>
<evidence type="ECO:0000313" key="2">
    <source>
        <dbReference type="Proteomes" id="UP000789396"/>
    </source>
</evidence>
<gene>
    <name evidence="1" type="ORF">RFULGI_LOCUS13716</name>
</gene>
<evidence type="ECO:0000313" key="1">
    <source>
        <dbReference type="EMBL" id="CAG8752670.1"/>
    </source>
</evidence>
<feature type="non-terminal residue" evidence="1">
    <location>
        <position position="1"/>
    </location>
</feature>
<reference evidence="1" key="1">
    <citation type="submission" date="2021-06" db="EMBL/GenBank/DDBJ databases">
        <authorList>
            <person name="Kallberg Y."/>
            <person name="Tangrot J."/>
            <person name="Rosling A."/>
        </authorList>
    </citation>
    <scope>NUCLEOTIDE SEQUENCE</scope>
    <source>
        <strain evidence="1">IN212</strain>
    </source>
</reference>
<sequence>PTASDLIKDLELYCRIVDKLLLTKDLINDDEILAMVHDTFDPAPVVTDSEEDNMPLAFSVSLSEAINALHTLVRFQEQRESNDGFKPEELDLLRKKIYYFEKLKNASKKQTDLLLYFGDKYSGNLE</sequence>
<accession>A0A9N9IXB2</accession>
<dbReference type="Proteomes" id="UP000789396">
    <property type="component" value="Unassembled WGS sequence"/>
</dbReference>
<dbReference type="OrthoDB" id="2427876at2759"/>
<proteinExistence type="predicted"/>
<organism evidence="1 2">
    <name type="scientific">Racocetra fulgida</name>
    <dbReference type="NCBI Taxonomy" id="60492"/>
    <lineage>
        <taxon>Eukaryota</taxon>
        <taxon>Fungi</taxon>
        <taxon>Fungi incertae sedis</taxon>
        <taxon>Mucoromycota</taxon>
        <taxon>Glomeromycotina</taxon>
        <taxon>Glomeromycetes</taxon>
        <taxon>Diversisporales</taxon>
        <taxon>Gigasporaceae</taxon>
        <taxon>Racocetra</taxon>
    </lineage>
</organism>